<protein>
    <submittedName>
        <fullName evidence="3">Xylose isomerase</fullName>
    </submittedName>
</protein>
<evidence type="ECO:0000259" key="2">
    <source>
        <dbReference type="Pfam" id="PF01261"/>
    </source>
</evidence>
<name>A0A919SEH5_9ACTN</name>
<dbReference type="EMBL" id="BOQL01000030">
    <property type="protein sequence ID" value="GIM70356.1"/>
    <property type="molecule type" value="Genomic_DNA"/>
</dbReference>
<dbReference type="InterPro" id="IPR013022">
    <property type="entry name" value="Xyl_isomerase-like_TIM-brl"/>
</dbReference>
<evidence type="ECO:0000313" key="4">
    <source>
        <dbReference type="Proteomes" id="UP000681340"/>
    </source>
</evidence>
<reference evidence="3" key="1">
    <citation type="submission" date="2021-03" db="EMBL/GenBank/DDBJ databases">
        <title>Whole genome shotgun sequence of Actinoplanes auranticolor NBRC 12245.</title>
        <authorList>
            <person name="Komaki H."/>
            <person name="Tamura T."/>
        </authorList>
    </citation>
    <scope>NUCLEOTIDE SEQUENCE</scope>
    <source>
        <strain evidence="3">NBRC 12245</strain>
    </source>
</reference>
<dbReference type="Pfam" id="PF01261">
    <property type="entry name" value="AP_endonuc_2"/>
    <property type="match status" value="1"/>
</dbReference>
<evidence type="ECO:0000313" key="3">
    <source>
        <dbReference type="EMBL" id="GIM70356.1"/>
    </source>
</evidence>
<dbReference type="InterPro" id="IPR006311">
    <property type="entry name" value="TAT_signal"/>
</dbReference>
<comment type="caution">
    <text evidence="3">The sequence shown here is derived from an EMBL/GenBank/DDBJ whole genome shotgun (WGS) entry which is preliminary data.</text>
</comment>
<organism evidence="3 4">
    <name type="scientific">Actinoplanes auranticolor</name>
    <dbReference type="NCBI Taxonomy" id="47988"/>
    <lineage>
        <taxon>Bacteria</taxon>
        <taxon>Bacillati</taxon>
        <taxon>Actinomycetota</taxon>
        <taxon>Actinomycetes</taxon>
        <taxon>Micromonosporales</taxon>
        <taxon>Micromonosporaceae</taxon>
        <taxon>Actinoplanes</taxon>
    </lineage>
</organism>
<sequence length="344" mass="37323">MQQKCSDVAHGSPRAAARAADAARPRHSRTTYREAVQAMQNESTVSRRNLLGAAAAGAAVVGTSAVLASPAEATKGGRRPARVPRDRISVQLYTLRNQLAIDLDASLAELAEIGYTRIEHAGFVGRTAAQFRAALDAAGLRATSGHVGIPQPFNASTWQAALEDAQIVGNKFIVHPYFGTDANGPIRDGSVYKAFARDLNKAGALARKAGLSFGYHNHHNEFLRQDGGKRTGFDILTRETDPGLVHFEVDLYWAWRGANDPVDLIHENRGRIRQVHVKDMAVSSGFEDPGAGLIDFGRIFEHSREAGLVEYIVERDDAGSPPRTPADALTTAEVGFRYLDNLRF</sequence>
<dbReference type="Proteomes" id="UP000681340">
    <property type="component" value="Unassembled WGS sequence"/>
</dbReference>
<gene>
    <name evidence="3" type="ORF">Aau02nite_40650</name>
</gene>
<dbReference type="PROSITE" id="PS51318">
    <property type="entry name" value="TAT"/>
    <property type="match status" value="1"/>
</dbReference>
<dbReference type="InterPro" id="IPR036237">
    <property type="entry name" value="Xyl_isomerase-like_sf"/>
</dbReference>
<proteinExistence type="predicted"/>
<accession>A0A919SEH5</accession>
<dbReference type="PANTHER" id="PTHR12110:SF41">
    <property type="entry name" value="INOSOSE DEHYDRATASE"/>
    <property type="match status" value="1"/>
</dbReference>
<dbReference type="InterPro" id="IPR050312">
    <property type="entry name" value="IolE/XylAMocC-like"/>
</dbReference>
<dbReference type="GO" id="GO:0016853">
    <property type="term" value="F:isomerase activity"/>
    <property type="evidence" value="ECO:0007669"/>
    <property type="project" value="UniProtKB-KW"/>
</dbReference>
<dbReference type="NCBIfam" id="TIGR01409">
    <property type="entry name" value="TAT_signal_seq"/>
    <property type="match status" value="1"/>
</dbReference>
<dbReference type="InterPro" id="IPR019546">
    <property type="entry name" value="TAT_signal_bac_arc"/>
</dbReference>
<feature type="domain" description="Xylose isomerase-like TIM barrel" evidence="2">
    <location>
        <begin position="107"/>
        <end position="314"/>
    </location>
</feature>
<dbReference type="AlphaFoldDB" id="A0A919SEH5"/>
<dbReference type="PANTHER" id="PTHR12110">
    <property type="entry name" value="HYDROXYPYRUVATE ISOMERASE"/>
    <property type="match status" value="1"/>
</dbReference>
<feature type="region of interest" description="Disordered" evidence="1">
    <location>
        <begin position="1"/>
        <end position="27"/>
    </location>
</feature>
<keyword evidence="4" id="KW-1185">Reference proteome</keyword>
<feature type="compositionally biased region" description="Low complexity" evidence="1">
    <location>
        <begin position="9"/>
        <end position="22"/>
    </location>
</feature>
<dbReference type="Gene3D" id="3.20.20.150">
    <property type="entry name" value="Divalent-metal-dependent TIM barrel enzymes"/>
    <property type="match status" value="1"/>
</dbReference>
<evidence type="ECO:0000256" key="1">
    <source>
        <dbReference type="SAM" id="MobiDB-lite"/>
    </source>
</evidence>
<keyword evidence="3" id="KW-0413">Isomerase</keyword>
<dbReference type="SUPFAM" id="SSF51658">
    <property type="entry name" value="Xylose isomerase-like"/>
    <property type="match status" value="1"/>
</dbReference>